<reference evidence="2 3" key="1">
    <citation type="submission" date="2020-10" db="EMBL/GenBank/DDBJ databases">
        <title>Complete genome sequence of Thermosphaera aggregans strain 3507.</title>
        <authorList>
            <person name="Zayulina K.S."/>
            <person name="Elcheninov A.G."/>
            <person name="Toshchakov S.V."/>
            <person name="Kublanov I.V."/>
            <person name="Kochetkova T.V."/>
        </authorList>
    </citation>
    <scope>NUCLEOTIDE SEQUENCE [LARGE SCALE GENOMIC DNA]</scope>
    <source>
        <strain evidence="2 3">3507</strain>
    </source>
</reference>
<dbReference type="EMBL" id="CP063144">
    <property type="protein sequence ID" value="QOR94145.1"/>
    <property type="molecule type" value="Genomic_DNA"/>
</dbReference>
<gene>
    <name evidence="2" type="ORF">IMZ38_05795</name>
</gene>
<dbReference type="KEGG" id="tcs:IMZ38_05795"/>
<keyword evidence="1" id="KW-0812">Transmembrane</keyword>
<dbReference type="GeneID" id="59454911"/>
<name>A0A7M1UPF3_9CREN</name>
<proteinExistence type="predicted"/>
<evidence type="ECO:0000313" key="3">
    <source>
        <dbReference type="Proteomes" id="UP000593766"/>
    </source>
</evidence>
<evidence type="ECO:0000256" key="1">
    <source>
        <dbReference type="SAM" id="Phobius"/>
    </source>
</evidence>
<feature type="transmembrane region" description="Helical" evidence="1">
    <location>
        <begin position="68"/>
        <end position="89"/>
    </location>
</feature>
<keyword evidence="3" id="KW-1185">Reference proteome</keyword>
<protein>
    <recommendedName>
        <fullName evidence="4">Cobalt transport protein</fullName>
    </recommendedName>
</protein>
<keyword evidence="1" id="KW-1133">Transmembrane helix</keyword>
<feature type="transmembrane region" description="Helical" evidence="1">
    <location>
        <begin position="32"/>
        <end position="62"/>
    </location>
</feature>
<feature type="transmembrane region" description="Helical" evidence="1">
    <location>
        <begin position="101"/>
        <end position="124"/>
    </location>
</feature>
<keyword evidence="1" id="KW-0472">Membrane</keyword>
<dbReference type="OrthoDB" id="19276at2157"/>
<evidence type="ECO:0000313" key="2">
    <source>
        <dbReference type="EMBL" id="QOR94145.1"/>
    </source>
</evidence>
<accession>A0A7M1UPF3</accession>
<organism evidence="2 3">
    <name type="scientific">Thermosphaera chiliense</name>
    <dbReference type="NCBI Taxonomy" id="3402707"/>
    <lineage>
        <taxon>Archaea</taxon>
        <taxon>Thermoproteota</taxon>
        <taxon>Thermoprotei</taxon>
        <taxon>Desulfurococcales</taxon>
        <taxon>Desulfurococcaceae</taxon>
        <taxon>Thermosphaera</taxon>
    </lineage>
</organism>
<dbReference type="Proteomes" id="UP000593766">
    <property type="component" value="Chromosome"/>
</dbReference>
<dbReference type="AlphaFoldDB" id="A0A7M1UPF3"/>
<sequence>MSVVGALVSIIYNVFFLHSEEGFRRAEPFSKLIFILCVLTLMLRHPHGVIITGVLTLLLGLYYPGMEWALSTLVLTSLVGAYMGGSTLLSNFLGWSSLSILEILLVVARTITLSTTIIFIVVIISPVSLTNILRKIGFKKQAVHIPLLIWRLVPYGMKWFVESLMIGALKNEKTTARIPVVVAGLVEVGRFLEEYSYHRLSSEMKTPILLVKEEYTPDIILVFFSFLMLLPLR</sequence>
<dbReference type="RefSeq" id="WP_193435947.1">
    <property type="nucleotide sequence ID" value="NZ_CP063144.1"/>
</dbReference>
<evidence type="ECO:0008006" key="4">
    <source>
        <dbReference type="Google" id="ProtNLM"/>
    </source>
</evidence>